<evidence type="ECO:0000313" key="11">
    <source>
        <dbReference type="EMBL" id="QAV16406.1"/>
    </source>
</evidence>
<dbReference type="InterPro" id="IPR029044">
    <property type="entry name" value="Nucleotide-diphossugar_trans"/>
</dbReference>
<dbReference type="Gene3D" id="3.90.550.10">
    <property type="entry name" value="Spore Coat Polysaccharide Biosynthesis Protein SpsA, Chain A"/>
    <property type="match status" value="1"/>
</dbReference>
<dbReference type="InterPro" id="IPR001173">
    <property type="entry name" value="Glyco_trans_2-like"/>
</dbReference>
<evidence type="ECO:0000256" key="3">
    <source>
        <dbReference type="ARBA" id="ARBA00022679"/>
    </source>
</evidence>
<dbReference type="CDD" id="cd04179">
    <property type="entry name" value="DPM_DPG-synthase_like"/>
    <property type="match status" value="1"/>
</dbReference>
<dbReference type="PANTHER" id="PTHR48090">
    <property type="entry name" value="UNDECAPRENYL-PHOSPHATE 4-DEOXY-4-FORMAMIDO-L-ARABINOSE TRANSFERASE-RELATED"/>
    <property type="match status" value="1"/>
</dbReference>
<keyword evidence="5" id="KW-0448">Lipopolysaccharide biosynthesis</keyword>
<dbReference type="PANTHER" id="PTHR48090:SF3">
    <property type="entry name" value="UNDECAPRENYL-PHOSPHATE 4-DEOXY-4-FORMAMIDO-L-ARABINOSE TRANSFERASE"/>
    <property type="match status" value="1"/>
</dbReference>
<evidence type="ECO:0000256" key="8">
    <source>
        <dbReference type="SAM" id="Phobius"/>
    </source>
</evidence>
<sequence length="256" mass="29356">MEPIELSVVIPVYNSQDTIGAVVEPILHLYNALFSLEIILVNDGSTDASRQECENLSNRYANVVVIHQETNGGQQLALMTGLRRCQGNLVVLMDDDMQNPPSEIIKLIQKVNEGYDVVIGKRMIYNQSLIRKLVSRLNQFLVFVSTKQKISFTNFLIMRRAIVTMIIKDQSPKPVIQGLILRSTANLANTLTEHHQRKNGKSNYNLIKLFKHWLTIVRYYMPPFVKYFLFMLIIIVALGAATGVYFIIDHFRRNWS</sequence>
<proteinExistence type="predicted"/>
<keyword evidence="2" id="KW-0328">Glycosyltransferase</keyword>
<keyword evidence="13" id="KW-1185">Reference proteome</keyword>
<name>A0A410WPQ2_9BACL</name>
<dbReference type="Proteomes" id="UP001527202">
    <property type="component" value="Unassembled WGS sequence"/>
</dbReference>
<dbReference type="RefSeq" id="WP_053228750.1">
    <property type="nucleotide sequence ID" value="NZ_CP026520.1"/>
</dbReference>
<dbReference type="GO" id="GO:0099621">
    <property type="term" value="F:undecaprenyl-phosphate 4-deoxy-4-formamido-L-arabinose transferase activity"/>
    <property type="evidence" value="ECO:0007669"/>
    <property type="project" value="TreeGrafter"/>
</dbReference>
<reference evidence="11 12" key="1">
    <citation type="submission" date="2018-01" db="EMBL/GenBank/DDBJ databases">
        <title>The whole genome sequencing and assembly of Paenibacillus chitinolyticus KCCM 41400 strain.</title>
        <authorList>
            <person name="Kim J.-Y."/>
            <person name="Park M.-K."/>
            <person name="Lee Y.-J."/>
            <person name="Yi H."/>
            <person name="Bahn Y.-S."/>
            <person name="Kim J.F."/>
            <person name="Lee D.-W."/>
        </authorList>
    </citation>
    <scope>NUCLEOTIDE SEQUENCE [LARGE SCALE GENOMIC DNA]</scope>
    <source>
        <strain evidence="11 12">KCCM 41400</strain>
    </source>
</reference>
<dbReference type="OrthoDB" id="9810303at2"/>
<dbReference type="AlphaFoldDB" id="A0A410WPQ2"/>
<dbReference type="EMBL" id="CP026520">
    <property type="protein sequence ID" value="QAV16406.1"/>
    <property type="molecule type" value="Genomic_DNA"/>
</dbReference>
<accession>A0A410WPQ2</accession>
<evidence type="ECO:0000256" key="4">
    <source>
        <dbReference type="ARBA" id="ARBA00022692"/>
    </source>
</evidence>
<evidence type="ECO:0000313" key="12">
    <source>
        <dbReference type="Proteomes" id="UP000288943"/>
    </source>
</evidence>
<feature type="domain" description="Glycosyltransferase 2-like" evidence="9">
    <location>
        <begin position="7"/>
        <end position="135"/>
    </location>
</feature>
<evidence type="ECO:0000313" key="10">
    <source>
        <dbReference type="EMBL" id="MCY9597227.1"/>
    </source>
</evidence>
<evidence type="ECO:0000259" key="9">
    <source>
        <dbReference type="Pfam" id="PF00535"/>
    </source>
</evidence>
<dbReference type="Pfam" id="PF00535">
    <property type="entry name" value="Glycos_transf_2"/>
    <property type="match status" value="1"/>
</dbReference>
<protein>
    <submittedName>
        <fullName evidence="11">Glycosyltransferase family 2 protein</fullName>
    </submittedName>
</protein>
<evidence type="ECO:0000313" key="13">
    <source>
        <dbReference type="Proteomes" id="UP001527202"/>
    </source>
</evidence>
<dbReference type="InterPro" id="IPR050256">
    <property type="entry name" value="Glycosyltransferase_2"/>
</dbReference>
<dbReference type="GO" id="GO:0005886">
    <property type="term" value="C:plasma membrane"/>
    <property type="evidence" value="ECO:0007669"/>
    <property type="project" value="TreeGrafter"/>
</dbReference>
<evidence type="ECO:0000256" key="5">
    <source>
        <dbReference type="ARBA" id="ARBA00022985"/>
    </source>
</evidence>
<dbReference type="GO" id="GO:0009103">
    <property type="term" value="P:lipopolysaccharide biosynthetic process"/>
    <property type="evidence" value="ECO:0007669"/>
    <property type="project" value="UniProtKB-KW"/>
</dbReference>
<dbReference type="SUPFAM" id="SSF53448">
    <property type="entry name" value="Nucleotide-diphospho-sugar transferases"/>
    <property type="match status" value="1"/>
</dbReference>
<evidence type="ECO:0000256" key="2">
    <source>
        <dbReference type="ARBA" id="ARBA00022676"/>
    </source>
</evidence>
<feature type="transmembrane region" description="Helical" evidence="8">
    <location>
        <begin position="227"/>
        <end position="248"/>
    </location>
</feature>
<keyword evidence="6 8" id="KW-1133">Transmembrane helix</keyword>
<keyword evidence="1" id="KW-1003">Cell membrane</keyword>
<keyword evidence="4 8" id="KW-0812">Transmembrane</keyword>
<dbReference type="KEGG" id="pchi:PC41400_01305"/>
<dbReference type="GeneID" id="95373453"/>
<evidence type="ECO:0000256" key="1">
    <source>
        <dbReference type="ARBA" id="ARBA00022475"/>
    </source>
</evidence>
<dbReference type="EMBL" id="JAMDMJ010000018">
    <property type="protein sequence ID" value="MCY9597227.1"/>
    <property type="molecule type" value="Genomic_DNA"/>
</dbReference>
<dbReference type="Proteomes" id="UP000288943">
    <property type="component" value="Chromosome"/>
</dbReference>
<organism evidence="11 12">
    <name type="scientific">Paenibacillus chitinolyticus</name>
    <dbReference type="NCBI Taxonomy" id="79263"/>
    <lineage>
        <taxon>Bacteria</taxon>
        <taxon>Bacillati</taxon>
        <taxon>Bacillota</taxon>
        <taxon>Bacilli</taxon>
        <taxon>Bacillales</taxon>
        <taxon>Paenibacillaceae</taxon>
        <taxon>Paenibacillus</taxon>
    </lineage>
</organism>
<reference evidence="10 13" key="2">
    <citation type="submission" date="2022-05" db="EMBL/GenBank/DDBJ databases">
        <title>Genome Sequencing of Bee-Associated Microbes.</title>
        <authorList>
            <person name="Dunlap C."/>
        </authorList>
    </citation>
    <scope>NUCLEOTIDE SEQUENCE [LARGE SCALE GENOMIC DNA]</scope>
    <source>
        <strain evidence="10 13">NRRL B-23120</strain>
    </source>
</reference>
<evidence type="ECO:0000256" key="6">
    <source>
        <dbReference type="ARBA" id="ARBA00022989"/>
    </source>
</evidence>
<keyword evidence="7 8" id="KW-0472">Membrane</keyword>
<keyword evidence="3 11" id="KW-0808">Transferase</keyword>
<evidence type="ECO:0000256" key="7">
    <source>
        <dbReference type="ARBA" id="ARBA00023136"/>
    </source>
</evidence>
<gene>
    <name evidence="10" type="ORF">M5X16_15815</name>
    <name evidence="11" type="ORF">PC41400_01305</name>
</gene>